<keyword evidence="3" id="KW-1185">Reference proteome</keyword>
<proteinExistence type="predicted"/>
<dbReference type="STRING" id="947013.SAMN04488109_6250"/>
<accession>A0A1M5X3U9</accession>
<evidence type="ECO:0000313" key="2">
    <source>
        <dbReference type="EMBL" id="SHH93883.1"/>
    </source>
</evidence>
<dbReference type="GO" id="GO:0006935">
    <property type="term" value="P:chemotaxis"/>
    <property type="evidence" value="ECO:0007669"/>
    <property type="project" value="UniProtKB-KW"/>
</dbReference>
<dbReference type="Proteomes" id="UP000184212">
    <property type="component" value="Unassembled WGS sequence"/>
</dbReference>
<keyword evidence="1" id="KW-0145">Chemotaxis</keyword>
<dbReference type="RefSeq" id="WP_073142409.1">
    <property type="nucleotide sequence ID" value="NZ_FQWQ01000005.1"/>
</dbReference>
<reference evidence="2 3" key="1">
    <citation type="submission" date="2016-11" db="EMBL/GenBank/DDBJ databases">
        <authorList>
            <person name="Jaros S."/>
            <person name="Januszkiewicz K."/>
            <person name="Wedrychowicz H."/>
        </authorList>
    </citation>
    <scope>NUCLEOTIDE SEQUENCE [LARGE SCALE GENOMIC DNA]</scope>
    <source>
        <strain evidence="2 3">DSM 24574</strain>
    </source>
</reference>
<dbReference type="InterPro" id="IPR028976">
    <property type="entry name" value="CheC-like_sf"/>
</dbReference>
<gene>
    <name evidence="2" type="ORF">SAMN04488109_6250</name>
</gene>
<name>A0A1M5X3U9_9BACT</name>
<dbReference type="Gene3D" id="3.40.1550.10">
    <property type="entry name" value="CheC-like"/>
    <property type="match status" value="1"/>
</dbReference>
<organism evidence="2 3">
    <name type="scientific">Chryseolinea serpens</name>
    <dbReference type="NCBI Taxonomy" id="947013"/>
    <lineage>
        <taxon>Bacteria</taxon>
        <taxon>Pseudomonadati</taxon>
        <taxon>Bacteroidota</taxon>
        <taxon>Cytophagia</taxon>
        <taxon>Cytophagales</taxon>
        <taxon>Fulvivirgaceae</taxon>
        <taxon>Chryseolinea</taxon>
    </lineage>
</organism>
<dbReference type="AlphaFoldDB" id="A0A1M5X3U9"/>
<dbReference type="EMBL" id="FQWQ01000005">
    <property type="protein sequence ID" value="SHH93883.1"/>
    <property type="molecule type" value="Genomic_DNA"/>
</dbReference>
<dbReference type="SUPFAM" id="SSF103039">
    <property type="entry name" value="CheC-like"/>
    <property type="match status" value="1"/>
</dbReference>
<evidence type="ECO:0000256" key="1">
    <source>
        <dbReference type="ARBA" id="ARBA00022500"/>
    </source>
</evidence>
<evidence type="ECO:0000313" key="3">
    <source>
        <dbReference type="Proteomes" id="UP000184212"/>
    </source>
</evidence>
<dbReference type="OrthoDB" id="967598at2"/>
<sequence length="194" mass="21992">MDNRSRENFLIHVMNTGFERAATSFSRLINKQVVISNAQSVLIRHDDNFSCLSEGEGDLYILITQIIGEISGKSFLIFNQDESLEIFKAVGLNVQDTVLNEAFLLEMDNIMSASVVSELSNALGLEIYGDVPQLVKIHSRNLQEFMEAEVSKDDPSSIIFSNTTFQFEKRGRVHPQFIWKISSEVFELIPKKKV</sequence>
<protein>
    <submittedName>
        <fullName evidence="2">Chemotaxis protein CheY-P-specific phosphatase CheC</fullName>
    </submittedName>
</protein>